<dbReference type="EMBL" id="BART01010535">
    <property type="protein sequence ID" value="GAG89340.1"/>
    <property type="molecule type" value="Genomic_DNA"/>
</dbReference>
<comment type="caution">
    <text evidence="1">The sequence shown here is derived from an EMBL/GenBank/DDBJ whole genome shotgun (WGS) entry which is preliminary data.</text>
</comment>
<reference evidence="1" key="1">
    <citation type="journal article" date="2014" name="Front. Microbiol.">
        <title>High frequency of phylogenetically diverse reductive dehalogenase-homologous genes in deep subseafloor sedimentary metagenomes.</title>
        <authorList>
            <person name="Kawai M."/>
            <person name="Futagami T."/>
            <person name="Toyoda A."/>
            <person name="Takaki Y."/>
            <person name="Nishi S."/>
            <person name="Hori S."/>
            <person name="Arai W."/>
            <person name="Tsubouchi T."/>
            <person name="Morono Y."/>
            <person name="Uchiyama I."/>
            <person name="Ito T."/>
            <person name="Fujiyama A."/>
            <person name="Inagaki F."/>
            <person name="Takami H."/>
        </authorList>
    </citation>
    <scope>NUCLEOTIDE SEQUENCE</scope>
    <source>
        <strain evidence="1">Expedition CK06-06</strain>
    </source>
</reference>
<evidence type="ECO:0008006" key="2">
    <source>
        <dbReference type="Google" id="ProtNLM"/>
    </source>
</evidence>
<sequence length="83" mass="9543">MDVIESTRQWVETVVVELNLCPFAKRELLNNRVRFIASEAGNPEQLLIHLKAELERLESDSSIETTLLIHPYTLQALFANHVQ</sequence>
<proteinExistence type="predicted"/>
<evidence type="ECO:0000313" key="1">
    <source>
        <dbReference type="EMBL" id="GAG89340.1"/>
    </source>
</evidence>
<gene>
    <name evidence="1" type="ORF">S01H4_22859</name>
</gene>
<dbReference type="InterPro" id="IPR009858">
    <property type="entry name" value="DUF1415"/>
</dbReference>
<organism evidence="1">
    <name type="scientific">marine sediment metagenome</name>
    <dbReference type="NCBI Taxonomy" id="412755"/>
    <lineage>
        <taxon>unclassified sequences</taxon>
        <taxon>metagenomes</taxon>
        <taxon>ecological metagenomes</taxon>
    </lineage>
</organism>
<dbReference type="Pfam" id="PF07209">
    <property type="entry name" value="DUF1415"/>
    <property type="match status" value="1"/>
</dbReference>
<protein>
    <recommendedName>
        <fullName evidence="2">DUF1415 domain-containing protein</fullName>
    </recommendedName>
</protein>
<feature type="non-terminal residue" evidence="1">
    <location>
        <position position="83"/>
    </location>
</feature>
<dbReference type="AlphaFoldDB" id="X1B2Y5"/>
<accession>X1B2Y5</accession>
<name>X1B2Y5_9ZZZZ</name>